<proteinExistence type="predicted"/>
<evidence type="ECO:0000313" key="5">
    <source>
        <dbReference type="EMBL" id="KAA9016352.1"/>
    </source>
</evidence>
<evidence type="ECO:0000259" key="4">
    <source>
        <dbReference type="Pfam" id="PF01156"/>
    </source>
</evidence>
<evidence type="ECO:0000313" key="7">
    <source>
        <dbReference type="Proteomes" id="UP000325933"/>
    </source>
</evidence>
<dbReference type="InterPro" id="IPR023186">
    <property type="entry name" value="IUNH"/>
</dbReference>
<evidence type="ECO:0000256" key="3">
    <source>
        <dbReference type="SAM" id="SignalP"/>
    </source>
</evidence>
<dbReference type="PANTHER" id="PTHR12304">
    <property type="entry name" value="INOSINE-URIDINE PREFERRING NUCLEOSIDE HYDROLASE"/>
    <property type="match status" value="1"/>
</dbReference>
<dbReference type="InterPro" id="IPR001910">
    <property type="entry name" value="Inosine/uridine_hydrolase_dom"/>
</dbReference>
<protein>
    <submittedName>
        <fullName evidence="6">Nucleoside hydrolase</fullName>
    </submittedName>
</protein>
<dbReference type="InterPro" id="IPR036452">
    <property type="entry name" value="Ribo_hydro-like"/>
</dbReference>
<reference evidence="7 8" key="1">
    <citation type="submission" date="2019-09" db="EMBL/GenBank/DDBJ databases">
        <authorList>
            <person name="Feng G."/>
        </authorList>
    </citation>
    <scope>NUCLEOTIDE SEQUENCE [LARGE SCALE GENOMIC DNA]</scope>
    <source>
        <strain evidence="6 7">KACC 19283</strain>
        <strain evidence="5 8">KACC 19284</strain>
    </source>
</reference>
<feature type="signal peptide" evidence="3">
    <location>
        <begin position="1"/>
        <end position="25"/>
    </location>
</feature>
<dbReference type="SUPFAM" id="SSF53590">
    <property type="entry name" value="Nucleoside hydrolase"/>
    <property type="match status" value="1"/>
</dbReference>
<dbReference type="EMBL" id="VYQB01000008">
    <property type="protein sequence ID" value="KAA9016352.1"/>
    <property type="molecule type" value="Genomic_DNA"/>
</dbReference>
<evidence type="ECO:0000313" key="8">
    <source>
        <dbReference type="Proteomes" id="UP000326364"/>
    </source>
</evidence>
<evidence type="ECO:0000313" key="6">
    <source>
        <dbReference type="EMBL" id="KAA9028922.1"/>
    </source>
</evidence>
<dbReference type="AlphaFoldDB" id="A0A5J5I0C2"/>
<keyword evidence="8" id="KW-1185">Reference proteome</keyword>
<comment type="caution">
    <text evidence="6">The sequence shown here is derived from an EMBL/GenBank/DDBJ whole genome shotgun (WGS) entry which is preliminary data.</text>
</comment>
<keyword evidence="3" id="KW-0732">Signal</keyword>
<dbReference type="InterPro" id="IPR006311">
    <property type="entry name" value="TAT_signal"/>
</dbReference>
<name>A0A5J5I0C2_9SPHN</name>
<evidence type="ECO:0000256" key="1">
    <source>
        <dbReference type="ARBA" id="ARBA00022801"/>
    </source>
</evidence>
<keyword evidence="2" id="KW-0326">Glycosidase</keyword>
<dbReference type="PROSITE" id="PS51318">
    <property type="entry name" value="TAT"/>
    <property type="match status" value="1"/>
</dbReference>
<dbReference type="GO" id="GO:0008477">
    <property type="term" value="F:purine nucleosidase activity"/>
    <property type="evidence" value="ECO:0007669"/>
    <property type="project" value="TreeGrafter"/>
</dbReference>
<dbReference type="Gene3D" id="3.90.245.10">
    <property type="entry name" value="Ribonucleoside hydrolase-like"/>
    <property type="match status" value="1"/>
</dbReference>
<dbReference type="PANTHER" id="PTHR12304:SF4">
    <property type="entry name" value="URIDINE NUCLEOSIDASE"/>
    <property type="match status" value="1"/>
</dbReference>
<dbReference type="Proteomes" id="UP000325933">
    <property type="component" value="Unassembled WGS sequence"/>
</dbReference>
<keyword evidence="1 6" id="KW-0378">Hydrolase</keyword>
<dbReference type="Proteomes" id="UP000326364">
    <property type="component" value="Unassembled WGS sequence"/>
</dbReference>
<organism evidence="6 7">
    <name type="scientific">Sphingobium limneticum</name>
    <dbReference type="NCBI Taxonomy" id="1007511"/>
    <lineage>
        <taxon>Bacteria</taxon>
        <taxon>Pseudomonadati</taxon>
        <taxon>Pseudomonadota</taxon>
        <taxon>Alphaproteobacteria</taxon>
        <taxon>Sphingomonadales</taxon>
        <taxon>Sphingomonadaceae</taxon>
        <taxon>Sphingobium</taxon>
    </lineage>
</organism>
<feature type="chain" id="PRO_5023942216" evidence="3">
    <location>
        <begin position="26"/>
        <end position="344"/>
    </location>
</feature>
<dbReference type="GO" id="GO:0005829">
    <property type="term" value="C:cytosol"/>
    <property type="evidence" value="ECO:0007669"/>
    <property type="project" value="TreeGrafter"/>
</dbReference>
<sequence>MSTELCRRHVLISAAALMASLSAAAHGATRERHAQASVIVDNDFSGDPDGLFQLAHHLLCGSVDIPLIIGSHLPAKFGGPTSASAGSAKARALLKVMQLDGHHAPIAGAELPIASRDRWKPSPATAAIVREAMREDRTAPLVYAAGAGLTELALAWLAEPKIGPHIKLVWIGGGEHPGLAYPPPGPAEVEFNLSIDPIAAQIIFNESDIEIWQVPRDAYRQMLFSMAEIEDIAATGPLGRYLKAELDGMAAILASIPGFPPMPDADVYVLGDSPLVTLTALVTPIQPDPASSRYLRKPTLWLNIDGSYRDRSDARPMRVYSAIDSDLTFRDMVSRFAKQARAGG</sequence>
<dbReference type="RefSeq" id="WP_150426019.1">
    <property type="nucleotide sequence ID" value="NZ_VYQA01000009.1"/>
</dbReference>
<evidence type="ECO:0000256" key="2">
    <source>
        <dbReference type="ARBA" id="ARBA00023295"/>
    </source>
</evidence>
<accession>A0A5J5I0C2</accession>
<dbReference type="GO" id="GO:0006152">
    <property type="term" value="P:purine nucleoside catabolic process"/>
    <property type="evidence" value="ECO:0007669"/>
    <property type="project" value="TreeGrafter"/>
</dbReference>
<gene>
    <name evidence="6" type="ORF">F4U95_13440</name>
    <name evidence="5" type="ORF">F4U96_12310</name>
</gene>
<feature type="domain" description="Inosine/uridine-preferring nucleoside hydrolase" evidence="4">
    <location>
        <begin position="108"/>
        <end position="247"/>
    </location>
</feature>
<dbReference type="EMBL" id="VYQA01000009">
    <property type="protein sequence ID" value="KAA9028922.1"/>
    <property type="molecule type" value="Genomic_DNA"/>
</dbReference>
<dbReference type="Pfam" id="PF01156">
    <property type="entry name" value="IU_nuc_hydro"/>
    <property type="match status" value="1"/>
</dbReference>